<dbReference type="PANTHER" id="PTHR47967:SF96">
    <property type="entry name" value="OS08G0207800 PROTEIN"/>
    <property type="match status" value="1"/>
</dbReference>
<dbReference type="PANTHER" id="PTHR47967">
    <property type="entry name" value="OS07G0603500 PROTEIN-RELATED"/>
    <property type="match status" value="1"/>
</dbReference>
<evidence type="ECO:0000256" key="3">
    <source>
        <dbReference type="ARBA" id="ARBA00022750"/>
    </source>
</evidence>
<dbReference type="PROSITE" id="PS51257">
    <property type="entry name" value="PROKAR_LIPOPROTEIN"/>
    <property type="match status" value="1"/>
</dbReference>
<protein>
    <recommendedName>
        <fullName evidence="6">Peptidase A1 domain-containing protein</fullName>
    </recommendedName>
</protein>
<keyword evidence="8" id="KW-1185">Reference proteome</keyword>
<dbReference type="eggNOG" id="KOG1339">
    <property type="taxonomic scope" value="Eukaryota"/>
</dbReference>
<evidence type="ECO:0000313" key="7">
    <source>
        <dbReference type="EnsemblPlants" id="OPUNC04G21290.1"/>
    </source>
</evidence>
<dbReference type="InterPro" id="IPR021109">
    <property type="entry name" value="Peptidase_aspartic_dom_sf"/>
</dbReference>
<keyword evidence="3" id="KW-0064">Aspartyl protease</keyword>
<dbReference type="Gramene" id="OPUNC04G21290.1">
    <property type="protein sequence ID" value="OPUNC04G21290.1"/>
    <property type="gene ID" value="OPUNC04G21290"/>
</dbReference>
<dbReference type="InterPro" id="IPR032861">
    <property type="entry name" value="TAXi_N"/>
</dbReference>
<dbReference type="PROSITE" id="PS51767">
    <property type="entry name" value="PEPTIDASE_A1"/>
    <property type="match status" value="1"/>
</dbReference>
<dbReference type="SUPFAM" id="SSF50630">
    <property type="entry name" value="Acid proteases"/>
    <property type="match status" value="1"/>
</dbReference>
<sequence>MPGDRKFMFPSSHSAAACSFIQPSIRSNLRNMFSLLPVTVLVSIAALAFISGDATIVHEPVAAAPPPSDEANSIDSSGGFSLPLVRRTSTATTTMIDVAKEEIQFIASPSSHDDGDHAAAIAAGDKKLLVPLYGRPQGSTYLVQLRIGTPADQISPRYVLFDTGSDLSWTQCEPCKNCSFTPYQPHDPSKSRTFRRLSCFDPMCEVCTVDGGGCLFRRRYGDGGAVSGELVSDVFHFGVTGDDSYQFERDVAFGCAHVEDSKAVRGYSTGVLALGFGKPSFVTQLGVDRFSYCIPASDVTGDDDRGGERSASFLRFGSHARMSGKRVPFRQDGSGFAVRLKSVVYQHGGRLNQQQPVPIFAGEEAAEVAMPMLVDSGTTLLWLPGSIFYPLQRKIEEDISLTRRYYLTHPSLYCYLGNMSDVEAVSVTLGFDGGVDLELFGTSLFFIDEEDAAEDWVCLAVAAGNRAILGVYPQRNINVGYDLSTMEIAFDRDQCDRV</sequence>
<evidence type="ECO:0000256" key="1">
    <source>
        <dbReference type="ARBA" id="ARBA00007447"/>
    </source>
</evidence>
<reference evidence="7" key="2">
    <citation type="submission" date="2018-05" db="EMBL/GenBank/DDBJ databases">
        <title>OpunRS2 (Oryza punctata Reference Sequence Version 2).</title>
        <authorList>
            <person name="Zhang J."/>
            <person name="Kudrna D."/>
            <person name="Lee S."/>
            <person name="Talag J."/>
            <person name="Welchert J."/>
            <person name="Wing R.A."/>
        </authorList>
    </citation>
    <scope>NUCLEOTIDE SEQUENCE [LARGE SCALE GENOMIC DNA]</scope>
</reference>
<evidence type="ECO:0000259" key="6">
    <source>
        <dbReference type="PROSITE" id="PS51767"/>
    </source>
</evidence>
<dbReference type="GO" id="GO:0006508">
    <property type="term" value="P:proteolysis"/>
    <property type="evidence" value="ECO:0007669"/>
    <property type="project" value="UniProtKB-KW"/>
</dbReference>
<comment type="similarity">
    <text evidence="1">Belongs to the peptidase A1 family.</text>
</comment>
<organism evidence="7">
    <name type="scientific">Oryza punctata</name>
    <name type="common">Red rice</name>
    <dbReference type="NCBI Taxonomy" id="4537"/>
    <lineage>
        <taxon>Eukaryota</taxon>
        <taxon>Viridiplantae</taxon>
        <taxon>Streptophyta</taxon>
        <taxon>Embryophyta</taxon>
        <taxon>Tracheophyta</taxon>
        <taxon>Spermatophyta</taxon>
        <taxon>Magnoliopsida</taxon>
        <taxon>Liliopsida</taxon>
        <taxon>Poales</taxon>
        <taxon>Poaceae</taxon>
        <taxon>BOP clade</taxon>
        <taxon>Oryzoideae</taxon>
        <taxon>Oryzeae</taxon>
        <taxon>Oryzinae</taxon>
        <taxon>Oryza</taxon>
    </lineage>
</organism>
<dbReference type="InterPro" id="IPR033121">
    <property type="entry name" value="PEPTIDASE_A1"/>
</dbReference>
<evidence type="ECO:0000256" key="4">
    <source>
        <dbReference type="ARBA" id="ARBA00022801"/>
    </source>
</evidence>
<dbReference type="AlphaFoldDB" id="A0A0E0KUM0"/>
<proteinExistence type="inferred from homology"/>
<feature type="domain" description="Peptidase A1" evidence="6">
    <location>
        <begin position="141"/>
        <end position="491"/>
    </location>
</feature>
<evidence type="ECO:0000313" key="8">
    <source>
        <dbReference type="Proteomes" id="UP000026962"/>
    </source>
</evidence>
<dbReference type="HOGENOM" id="CLU_005738_5_0_1"/>
<dbReference type="Pfam" id="PF14543">
    <property type="entry name" value="TAXi_N"/>
    <property type="match status" value="1"/>
</dbReference>
<dbReference type="GO" id="GO:0004190">
    <property type="term" value="F:aspartic-type endopeptidase activity"/>
    <property type="evidence" value="ECO:0007669"/>
    <property type="project" value="UniProtKB-KW"/>
</dbReference>
<keyword evidence="5" id="KW-0325">Glycoprotein</keyword>
<dbReference type="OMA" id="RSRYVLF"/>
<dbReference type="InterPro" id="IPR032799">
    <property type="entry name" value="TAXi_C"/>
</dbReference>
<dbReference type="CDD" id="cd05476">
    <property type="entry name" value="pepsin_A_like_plant"/>
    <property type="match status" value="1"/>
</dbReference>
<dbReference type="EnsemblPlants" id="OPUNC04G21290.1">
    <property type="protein sequence ID" value="OPUNC04G21290.1"/>
    <property type="gene ID" value="OPUNC04G21290"/>
</dbReference>
<reference evidence="7" key="1">
    <citation type="submission" date="2015-04" db="UniProtKB">
        <authorList>
            <consortium name="EnsemblPlants"/>
        </authorList>
    </citation>
    <scope>IDENTIFICATION</scope>
</reference>
<keyword evidence="2" id="KW-0645">Protease</keyword>
<name>A0A0E0KUM0_ORYPU</name>
<dbReference type="Gene3D" id="2.40.70.10">
    <property type="entry name" value="Acid Proteases"/>
    <property type="match status" value="2"/>
</dbReference>
<accession>A0A0E0KUM0</accession>
<dbReference type="FunFam" id="2.40.70.10:FF:000143">
    <property type="entry name" value="OSJNBa0006A01.20 protein"/>
    <property type="match status" value="1"/>
</dbReference>
<dbReference type="Proteomes" id="UP000026962">
    <property type="component" value="Chromosome 4"/>
</dbReference>
<dbReference type="GO" id="GO:0005576">
    <property type="term" value="C:extracellular region"/>
    <property type="evidence" value="ECO:0007669"/>
    <property type="project" value="TreeGrafter"/>
</dbReference>
<dbReference type="InterPro" id="IPR051708">
    <property type="entry name" value="Plant_Aspart_Prot_A1"/>
</dbReference>
<evidence type="ECO:0000256" key="2">
    <source>
        <dbReference type="ARBA" id="ARBA00022670"/>
    </source>
</evidence>
<evidence type="ECO:0000256" key="5">
    <source>
        <dbReference type="ARBA" id="ARBA00023180"/>
    </source>
</evidence>
<keyword evidence="4" id="KW-0378">Hydrolase</keyword>
<dbReference type="Pfam" id="PF14541">
    <property type="entry name" value="TAXi_C"/>
    <property type="match status" value="1"/>
</dbReference>
<dbReference type="STRING" id="4537.A0A0E0KUM0"/>
<dbReference type="InterPro" id="IPR034161">
    <property type="entry name" value="Pepsin-like_plant"/>
</dbReference>